<dbReference type="RefSeq" id="WP_252741913.1">
    <property type="nucleotide sequence ID" value="NZ_JAMXIB010000010.1"/>
</dbReference>
<accession>A0ABT1B0W1</accession>
<evidence type="ECO:0000313" key="3">
    <source>
        <dbReference type="Proteomes" id="UP001206312"/>
    </source>
</evidence>
<keyword evidence="1" id="KW-0812">Transmembrane</keyword>
<sequence length="137" mass="16289">MEAVLRIVFDYLANSVEEDKRRYYNVRLKGMEALHTEEDVKKAIVKLSSLGLIRVDFPPKSQSYIIKEKEFYRAQELGFETWLKQHEVKIEKERKKANWDYKASWAKANTWWLSIVAIVISLASLGWQIYGHYFLKE</sequence>
<evidence type="ECO:0000256" key="1">
    <source>
        <dbReference type="SAM" id="Phobius"/>
    </source>
</evidence>
<keyword evidence="1" id="KW-1133">Transmembrane helix</keyword>
<keyword evidence="1" id="KW-0472">Membrane</keyword>
<proteinExistence type="predicted"/>
<reference evidence="2 3" key="1">
    <citation type="submission" date="2022-06" db="EMBL/GenBank/DDBJ databases">
        <authorList>
            <person name="Xuan X."/>
        </authorList>
    </citation>
    <scope>NUCLEOTIDE SEQUENCE [LARGE SCALE GENOMIC DNA]</scope>
    <source>
        <strain evidence="2 3">2V75</strain>
    </source>
</reference>
<gene>
    <name evidence="2" type="ORF">NG653_11800</name>
</gene>
<protein>
    <submittedName>
        <fullName evidence="2">Uncharacterized protein</fullName>
    </submittedName>
</protein>
<name>A0ABT1B0W1_9FLAO</name>
<organism evidence="2 3">
    <name type="scientific">Robiginitalea marina</name>
    <dbReference type="NCBI Taxonomy" id="2954105"/>
    <lineage>
        <taxon>Bacteria</taxon>
        <taxon>Pseudomonadati</taxon>
        <taxon>Bacteroidota</taxon>
        <taxon>Flavobacteriia</taxon>
        <taxon>Flavobacteriales</taxon>
        <taxon>Flavobacteriaceae</taxon>
        <taxon>Robiginitalea</taxon>
    </lineage>
</organism>
<evidence type="ECO:0000313" key="2">
    <source>
        <dbReference type="EMBL" id="MCO5725542.1"/>
    </source>
</evidence>
<keyword evidence="3" id="KW-1185">Reference proteome</keyword>
<dbReference type="Proteomes" id="UP001206312">
    <property type="component" value="Unassembled WGS sequence"/>
</dbReference>
<dbReference type="EMBL" id="JAMXIB010000010">
    <property type="protein sequence ID" value="MCO5725542.1"/>
    <property type="molecule type" value="Genomic_DNA"/>
</dbReference>
<comment type="caution">
    <text evidence="2">The sequence shown here is derived from an EMBL/GenBank/DDBJ whole genome shotgun (WGS) entry which is preliminary data.</text>
</comment>
<feature type="transmembrane region" description="Helical" evidence="1">
    <location>
        <begin position="111"/>
        <end position="130"/>
    </location>
</feature>